<dbReference type="GeneID" id="178080"/>
<dbReference type="WormBase" id="F12F6.3b">
    <property type="protein sequence ID" value="CE49776"/>
    <property type="gene ID" value="WBGene00004360"/>
    <property type="gene designation" value="rib-1"/>
</dbReference>
<gene>
    <name evidence="1 3" type="primary">rib-1</name>
    <name evidence="1" type="ORF">CELE_F12F6.3</name>
    <name evidence="3" type="ORF">F12F6.3</name>
</gene>
<dbReference type="Proteomes" id="UP000001940">
    <property type="component" value="Chromosome IV"/>
</dbReference>
<reference evidence="1 2" key="1">
    <citation type="journal article" date="1998" name="Science">
        <title>Genome sequence of the nematode C. elegans: a platform for investigating biology.</title>
        <authorList>
            <consortium name="The C. elegans sequencing consortium"/>
            <person name="Sulson J.E."/>
            <person name="Waterston R."/>
        </authorList>
    </citation>
    <scope>NUCLEOTIDE SEQUENCE [LARGE SCALE GENOMIC DNA]</scope>
    <source>
        <strain evidence="1 2">Bristol N2</strain>
    </source>
</reference>
<dbReference type="CTD" id="178080"/>
<organism evidence="1 2">
    <name type="scientific">Caenorhabditis elegans</name>
    <dbReference type="NCBI Taxonomy" id="6239"/>
    <lineage>
        <taxon>Eukaryota</taxon>
        <taxon>Metazoa</taxon>
        <taxon>Ecdysozoa</taxon>
        <taxon>Nematoda</taxon>
        <taxon>Chromadorea</taxon>
        <taxon>Rhabditida</taxon>
        <taxon>Rhabditina</taxon>
        <taxon>Rhabditomorpha</taxon>
        <taxon>Rhabditoidea</taxon>
        <taxon>Rhabditidae</taxon>
        <taxon>Peloderinae</taxon>
        <taxon>Caenorhabditis</taxon>
    </lineage>
</organism>
<sequence>MSTSRRRVKELRESARNVYDAYLRSIQVISDHVLRIIFKRIDNKIELEDHQ</sequence>
<evidence type="ECO:0000313" key="3">
    <source>
        <dbReference type="WormBase" id="F12F6.3b"/>
    </source>
</evidence>
<name>A0A061AKX1_CAEEL</name>
<dbReference type="AlphaFoldDB" id="A0A061AKX1"/>
<dbReference type="Bgee" id="WBGene00004360">
    <property type="expression patterns" value="Expressed in germ line (C elegans) and 4 other cell types or tissues"/>
</dbReference>
<dbReference type="AGR" id="WB:WBGene00004360"/>
<dbReference type="EMBL" id="BX284604">
    <property type="protein sequence ID" value="CDR32732.1"/>
    <property type="molecule type" value="Genomic_DNA"/>
</dbReference>
<dbReference type="OrthoDB" id="1924787at2759"/>
<protein>
    <submittedName>
        <fullName evidence="1">Exostosin-1 homolog</fullName>
    </submittedName>
</protein>
<dbReference type="SMR" id="A0A061AKX1"/>
<dbReference type="RefSeq" id="NP_001293963.1">
    <property type="nucleotide sequence ID" value="NM_001307034.3"/>
</dbReference>
<accession>A0A061AKX1</accession>
<keyword evidence="2" id="KW-1185">Reference proteome</keyword>
<dbReference type="HOGENOM" id="CLU_013906_5_1_1"/>
<dbReference type="ExpressionAtlas" id="A0A061AKX1">
    <property type="expression patterns" value="baseline and differential"/>
</dbReference>
<proteinExistence type="predicted"/>
<evidence type="ECO:0000313" key="2">
    <source>
        <dbReference type="Proteomes" id="UP000001940"/>
    </source>
</evidence>
<evidence type="ECO:0000313" key="1">
    <source>
        <dbReference type="EMBL" id="CDR32732.1"/>
    </source>
</evidence>